<protein>
    <recommendedName>
        <fullName evidence="8">WD repeat-containing protein 75 second beta-propeller domain-containing protein</fullName>
    </recommendedName>
</protein>
<keyword evidence="7" id="KW-0539">Nucleus</keyword>
<keyword evidence="5" id="KW-0677">Repeat</keyword>
<dbReference type="InterPro" id="IPR001680">
    <property type="entry name" value="WD40_rpt"/>
</dbReference>
<dbReference type="SUPFAM" id="SSF50978">
    <property type="entry name" value="WD40 repeat-like"/>
    <property type="match status" value="2"/>
</dbReference>
<evidence type="ECO:0000313" key="10">
    <source>
        <dbReference type="Proteomes" id="UP001497382"/>
    </source>
</evidence>
<keyword evidence="2" id="KW-0690">Ribosome biogenesis</keyword>
<dbReference type="AlphaFoldDB" id="A0AAV2BV97"/>
<proteinExistence type="predicted"/>
<evidence type="ECO:0000256" key="2">
    <source>
        <dbReference type="ARBA" id="ARBA00022517"/>
    </source>
</evidence>
<comment type="subcellular location">
    <subcellularLocation>
        <location evidence="1">Nucleus</location>
        <location evidence="1">Nucleolus</location>
    </subcellularLocation>
</comment>
<evidence type="ECO:0000256" key="4">
    <source>
        <dbReference type="ARBA" id="ARBA00022574"/>
    </source>
</evidence>
<comment type="caution">
    <text evidence="9">The sequence shown here is derived from an EMBL/GenBank/DDBJ whole genome shotgun (WGS) entry which is preliminary data.</text>
</comment>
<evidence type="ECO:0000256" key="5">
    <source>
        <dbReference type="ARBA" id="ARBA00022737"/>
    </source>
</evidence>
<keyword evidence="3" id="KW-0698">rRNA processing</keyword>
<name>A0AAV2BV97_9ARAC</name>
<keyword evidence="6" id="KW-0804">Transcription</keyword>
<dbReference type="GO" id="GO:2000234">
    <property type="term" value="P:positive regulation of rRNA processing"/>
    <property type="evidence" value="ECO:0007669"/>
    <property type="project" value="TreeGrafter"/>
</dbReference>
<evidence type="ECO:0000259" key="8">
    <source>
        <dbReference type="Pfam" id="PF23769"/>
    </source>
</evidence>
<dbReference type="Gene3D" id="2.130.10.10">
    <property type="entry name" value="YVTN repeat-like/Quinoprotein amine dehydrogenase"/>
    <property type="match status" value="3"/>
</dbReference>
<accession>A0AAV2BV97</accession>
<dbReference type="GO" id="GO:0003723">
    <property type="term" value="F:RNA binding"/>
    <property type="evidence" value="ECO:0007669"/>
    <property type="project" value="InterPro"/>
</dbReference>
<dbReference type="GO" id="GO:0045943">
    <property type="term" value="P:positive regulation of transcription by RNA polymerase I"/>
    <property type="evidence" value="ECO:0007669"/>
    <property type="project" value="InterPro"/>
</dbReference>
<dbReference type="GO" id="GO:0032040">
    <property type="term" value="C:small-subunit processome"/>
    <property type="evidence" value="ECO:0007669"/>
    <property type="project" value="InterPro"/>
</dbReference>
<dbReference type="InterPro" id="IPR053826">
    <property type="entry name" value="WDR75"/>
</dbReference>
<gene>
    <name evidence="9" type="ORF">LARSCL_LOCUS21670</name>
</gene>
<evidence type="ECO:0000256" key="1">
    <source>
        <dbReference type="ARBA" id="ARBA00004604"/>
    </source>
</evidence>
<evidence type="ECO:0000313" key="9">
    <source>
        <dbReference type="EMBL" id="CAL1299983.1"/>
    </source>
</evidence>
<dbReference type="PANTHER" id="PTHR44215:SF1">
    <property type="entry name" value="WD REPEAT-CONTAINING PROTEIN 75"/>
    <property type="match status" value="1"/>
</dbReference>
<dbReference type="Proteomes" id="UP001497382">
    <property type="component" value="Unassembled WGS sequence"/>
</dbReference>
<evidence type="ECO:0000256" key="6">
    <source>
        <dbReference type="ARBA" id="ARBA00023163"/>
    </source>
</evidence>
<dbReference type="InterPro" id="IPR015943">
    <property type="entry name" value="WD40/YVTN_repeat-like_dom_sf"/>
</dbReference>
<evidence type="ECO:0000256" key="7">
    <source>
        <dbReference type="ARBA" id="ARBA00023242"/>
    </source>
</evidence>
<dbReference type="InterPro" id="IPR036322">
    <property type="entry name" value="WD40_repeat_dom_sf"/>
</dbReference>
<sequence length="748" mass="84209">MTVSKTKETVDLKVKLRSGASVVRVRPLFTRDSKFLIIASGSDIKVHSIQSGECVHILRYHKTRVISLQENKANHLQVFSCSDDGFVVRWDHSEGKLLQVYNLHMPASSFYIPSGGNTWFVTKKVENQDQYRLYSLISKPKRSENIQMIVSPVLPYENAIAFGSEGQFVASIHENSLTVVKLDVKAVAKHLTGERALKCVTCHPSDFMLATGDDQGRILVWSNVMDTKSPIRSIYHWHTLPVADIVFSTEGSYLYSGGGEAALIKWNLFLDEKSILPRLGAPFHRLNISSDGSFVVTTHTDNSLQIINSQKTVVQVIQGLTQGHFQGAKTANILPTGLLYDPLNKALVLNGKPGHLQFYNINEDKQLFNLDISGRNFISQERENVVLNTDVQKAAIDDKGQWLATVEFWDDGETSPQMWLKFWEFDVSKQTFVLNTNVILPHNKEVNCILFQPRIASQDMPIAVTTSNDCRFKIWSLKDDIRYDDKQSWTCESMGCFRNLPAGDACFSEDGSLLAVVFDNMATLWTVDKPSLKTILCYKTQSNKIKQLVFGRQSCCHLLICHDGNSIISWDMLSLSMKWIVHTSIERIVADNTSDIIAAFCGDHTLYLFKPDNPEPLYTVENVSQKPIIAAIFVPLKEENSSFLRTSQLFFFDEDQNLLTLTDEAELTESPEAKKLTVHQNLPATPFAMLQAESKVSTVETIEKKPLVDVSMFEHPDIEISCPTFMSPRLICSKVLQSLLIPAPKNDI</sequence>
<dbReference type="SMART" id="SM00320">
    <property type="entry name" value="WD40"/>
    <property type="match status" value="8"/>
</dbReference>
<dbReference type="Pfam" id="PF23769">
    <property type="entry name" value="Beta-prop_WDR75_2nd"/>
    <property type="match status" value="1"/>
</dbReference>
<dbReference type="GO" id="GO:0006364">
    <property type="term" value="P:rRNA processing"/>
    <property type="evidence" value="ECO:0007669"/>
    <property type="project" value="UniProtKB-KW"/>
</dbReference>
<reference evidence="9 10" key="1">
    <citation type="submission" date="2024-04" db="EMBL/GenBank/DDBJ databases">
        <authorList>
            <person name="Rising A."/>
            <person name="Reimegard J."/>
            <person name="Sonavane S."/>
            <person name="Akerstrom W."/>
            <person name="Nylinder S."/>
            <person name="Hedman E."/>
            <person name="Kallberg Y."/>
        </authorList>
    </citation>
    <scope>NUCLEOTIDE SEQUENCE [LARGE SCALE GENOMIC DNA]</scope>
</reference>
<dbReference type="InterPro" id="IPR057644">
    <property type="entry name" value="Beta-prop_WDR75_2nd"/>
</dbReference>
<feature type="domain" description="WD repeat-containing protein 75 second beta-propeller" evidence="8">
    <location>
        <begin position="338"/>
        <end position="655"/>
    </location>
</feature>
<dbReference type="PANTHER" id="PTHR44215">
    <property type="entry name" value="WD REPEAT-CONTAINING PROTEIN 75"/>
    <property type="match status" value="1"/>
</dbReference>
<dbReference type="EMBL" id="CAXIEN010000528">
    <property type="protein sequence ID" value="CAL1299983.1"/>
    <property type="molecule type" value="Genomic_DNA"/>
</dbReference>
<organism evidence="9 10">
    <name type="scientific">Larinioides sclopetarius</name>
    <dbReference type="NCBI Taxonomy" id="280406"/>
    <lineage>
        <taxon>Eukaryota</taxon>
        <taxon>Metazoa</taxon>
        <taxon>Ecdysozoa</taxon>
        <taxon>Arthropoda</taxon>
        <taxon>Chelicerata</taxon>
        <taxon>Arachnida</taxon>
        <taxon>Araneae</taxon>
        <taxon>Araneomorphae</taxon>
        <taxon>Entelegynae</taxon>
        <taxon>Araneoidea</taxon>
        <taxon>Araneidae</taxon>
        <taxon>Larinioides</taxon>
    </lineage>
</organism>
<keyword evidence="10" id="KW-1185">Reference proteome</keyword>
<dbReference type="Pfam" id="PF23869">
    <property type="entry name" value="Beta-prop_WDR75_1st"/>
    <property type="match status" value="1"/>
</dbReference>
<keyword evidence="4" id="KW-0853">WD repeat</keyword>
<evidence type="ECO:0000256" key="3">
    <source>
        <dbReference type="ARBA" id="ARBA00022552"/>
    </source>
</evidence>